<dbReference type="AlphaFoldDB" id="A0AA38R5R2"/>
<comment type="caution">
    <text evidence="3">The sequence shown here is derived from an EMBL/GenBank/DDBJ whole genome shotgun (WGS) entry which is preliminary data.</text>
</comment>
<accession>A0AA38R5R2</accession>
<dbReference type="GO" id="GO:0008194">
    <property type="term" value="F:UDP-glycosyltransferase activity"/>
    <property type="evidence" value="ECO:0007669"/>
    <property type="project" value="InterPro"/>
</dbReference>
<dbReference type="PANTHER" id="PTHR48050:SF13">
    <property type="entry name" value="STEROL 3-BETA-GLUCOSYLTRANSFERASE UGT80A2"/>
    <property type="match status" value="1"/>
</dbReference>
<name>A0AA38R5R2_9PEZI</name>
<dbReference type="InterPro" id="IPR050426">
    <property type="entry name" value="Glycosyltransferase_28"/>
</dbReference>
<evidence type="ECO:0000313" key="3">
    <source>
        <dbReference type="EMBL" id="KAJ9136829.1"/>
    </source>
</evidence>
<organism evidence="3 4">
    <name type="scientific">Pleurostoma richardsiae</name>
    <dbReference type="NCBI Taxonomy" id="41990"/>
    <lineage>
        <taxon>Eukaryota</taxon>
        <taxon>Fungi</taxon>
        <taxon>Dikarya</taxon>
        <taxon>Ascomycota</taxon>
        <taxon>Pezizomycotina</taxon>
        <taxon>Sordariomycetes</taxon>
        <taxon>Sordariomycetidae</taxon>
        <taxon>Calosphaeriales</taxon>
        <taxon>Pleurostomataceae</taxon>
        <taxon>Pleurostoma</taxon>
    </lineage>
</organism>
<reference evidence="3" key="1">
    <citation type="submission" date="2022-07" db="EMBL/GenBank/DDBJ databases">
        <title>Fungi with potential for degradation of polypropylene.</title>
        <authorList>
            <person name="Gostincar C."/>
        </authorList>
    </citation>
    <scope>NUCLEOTIDE SEQUENCE</scope>
    <source>
        <strain evidence="3">EXF-13308</strain>
    </source>
</reference>
<protein>
    <submittedName>
        <fullName evidence="3">Mgt family</fullName>
    </submittedName>
</protein>
<proteinExistence type="predicted"/>
<dbReference type="GO" id="GO:0016758">
    <property type="term" value="F:hexosyltransferase activity"/>
    <property type="evidence" value="ECO:0007669"/>
    <property type="project" value="UniProtKB-ARBA"/>
</dbReference>
<evidence type="ECO:0000313" key="4">
    <source>
        <dbReference type="Proteomes" id="UP001174694"/>
    </source>
</evidence>
<gene>
    <name evidence="3" type="ORF">NKR23_g9502</name>
</gene>
<evidence type="ECO:0000256" key="1">
    <source>
        <dbReference type="ARBA" id="ARBA00022679"/>
    </source>
</evidence>
<sequence>MRFLISSFPFAGHFNPIQPIVKELVRRGHEVLWITGRDYEARVTSLGADFYPMSEEALIHDYEDWEPVRGSTGFSALSAVLRRVFIDRIVPRVRDYQAAVKTFPADLLLVDFRPAGAHTFCDLTGIPYATLGVNPLVTPDSEVPPWGTRELPPRTPVGRLWNALRHSLGNWLVHGKLIAALNERRVELGLPRLPPNTSFYRIMQSDMLHIMMTTPAFEFPRAHFRPSVKFVGPLLPSDDDIRFVPPPWWKDLLAHPRERVVHVTQSTVHAEDASLIESAVLALADRCDLLVVVTGGGAANIFKGCEHHGSIGEGDVAKMHKPANVRVAPFIPHPKLLPHVGVMVTNAGYNGVLTALACGVPIVCAGRTEDKPDVSSRIAWVGAGVDLRTDKPTVSALRKAVLEVLAEPRYHEAARRIQIDFAKHNGAVEAANELERAVKRVEAHRETSTINRVDGEGRMLRCSQTLHKGGNTGQRRTRGSS</sequence>
<dbReference type="Proteomes" id="UP001174694">
    <property type="component" value="Unassembled WGS sequence"/>
</dbReference>
<dbReference type="SUPFAM" id="SSF53756">
    <property type="entry name" value="UDP-Glycosyltransferase/glycogen phosphorylase"/>
    <property type="match status" value="1"/>
</dbReference>
<dbReference type="Pfam" id="PF06722">
    <property type="entry name" value="EryCIII-like_C"/>
    <property type="match status" value="1"/>
</dbReference>
<dbReference type="InterPro" id="IPR010610">
    <property type="entry name" value="EryCIII-like_C"/>
</dbReference>
<dbReference type="EMBL" id="JANBVO010000037">
    <property type="protein sequence ID" value="KAJ9136829.1"/>
    <property type="molecule type" value="Genomic_DNA"/>
</dbReference>
<keyword evidence="4" id="KW-1185">Reference proteome</keyword>
<dbReference type="PANTHER" id="PTHR48050">
    <property type="entry name" value="STEROL 3-BETA-GLUCOSYLTRANSFERASE"/>
    <property type="match status" value="1"/>
</dbReference>
<dbReference type="CDD" id="cd03784">
    <property type="entry name" value="GT1_Gtf-like"/>
    <property type="match status" value="1"/>
</dbReference>
<evidence type="ECO:0000259" key="2">
    <source>
        <dbReference type="Pfam" id="PF06722"/>
    </source>
</evidence>
<feature type="domain" description="Erythromycin biosynthesis protein CIII-like C-terminal" evidence="2">
    <location>
        <begin position="320"/>
        <end position="435"/>
    </location>
</feature>
<dbReference type="Gene3D" id="3.40.50.2000">
    <property type="entry name" value="Glycogen Phosphorylase B"/>
    <property type="match status" value="2"/>
</dbReference>
<keyword evidence="1" id="KW-0808">Transferase</keyword>
<dbReference type="InterPro" id="IPR002213">
    <property type="entry name" value="UDP_glucos_trans"/>
</dbReference>